<dbReference type="AlphaFoldDB" id="A0AA47EHN6"/>
<feature type="chain" id="PRO_5041228287" description="Secreted protein" evidence="1">
    <location>
        <begin position="32"/>
        <end position="172"/>
    </location>
</feature>
<accession>A0AA47EHN6</accession>
<evidence type="ECO:0000313" key="3">
    <source>
        <dbReference type="Proteomes" id="UP001164733"/>
    </source>
</evidence>
<name>A0AA47EHN6_9CLOT</name>
<evidence type="ECO:0008006" key="4">
    <source>
        <dbReference type="Google" id="ProtNLM"/>
    </source>
</evidence>
<evidence type="ECO:0000313" key="2">
    <source>
        <dbReference type="EMBL" id="WAG60403.1"/>
    </source>
</evidence>
<gene>
    <name evidence="2" type="ORF">LL038_23240</name>
</gene>
<reference evidence="2" key="1">
    <citation type="submission" date="2021-11" db="EMBL/GenBank/DDBJ databases">
        <title>Clostridia strains as spoilage organisms.</title>
        <authorList>
            <person name="Wambui J."/>
            <person name="Stevens M.J.A."/>
            <person name="Stephan R."/>
        </authorList>
    </citation>
    <scope>NUCLEOTIDE SEQUENCE</scope>
    <source>
        <strain evidence="2">CF009</strain>
    </source>
</reference>
<proteinExistence type="predicted"/>
<organism evidence="2 3">
    <name type="scientific">Clostridium estertheticum</name>
    <dbReference type="NCBI Taxonomy" id="238834"/>
    <lineage>
        <taxon>Bacteria</taxon>
        <taxon>Bacillati</taxon>
        <taxon>Bacillota</taxon>
        <taxon>Clostridia</taxon>
        <taxon>Eubacteriales</taxon>
        <taxon>Clostridiaceae</taxon>
        <taxon>Clostridium</taxon>
    </lineage>
</organism>
<feature type="signal peptide" evidence="1">
    <location>
        <begin position="1"/>
        <end position="31"/>
    </location>
</feature>
<dbReference type="RefSeq" id="WP_216122764.1">
    <property type="nucleotide sequence ID" value="NZ_CP086239.1"/>
</dbReference>
<sequence length="172" mass="18331">MKMSKIKKLPMLFALVITIVSSLLTSTFAFADVTSGPNNEYCTITHISGNGNSWNSTPNNPQYAAKSTVGTDVLGNTGGIPVMLQYSAGCVNSSFCCVEVDSKGVAIGSYNITPQIKMTPQAAQCSTTTQYVQLPSSWFTAGKEYKIYSFGIFPSLSGSQCPSSTAFVEMLN</sequence>
<dbReference type="EMBL" id="CP086239">
    <property type="protein sequence ID" value="WAG60403.1"/>
    <property type="molecule type" value="Genomic_DNA"/>
</dbReference>
<evidence type="ECO:0000256" key="1">
    <source>
        <dbReference type="SAM" id="SignalP"/>
    </source>
</evidence>
<protein>
    <recommendedName>
        <fullName evidence="4">Secreted protein</fullName>
    </recommendedName>
</protein>
<keyword evidence="1" id="KW-0732">Signal</keyword>
<dbReference type="Proteomes" id="UP001164733">
    <property type="component" value="Chromosome"/>
</dbReference>